<dbReference type="Pfam" id="PF00672">
    <property type="entry name" value="HAMP"/>
    <property type="match status" value="1"/>
</dbReference>
<evidence type="ECO:0000256" key="1">
    <source>
        <dbReference type="ARBA" id="ARBA00000085"/>
    </source>
</evidence>
<organism evidence="14 15">
    <name type="scientific">Anaerospora hongkongensis</name>
    <dbReference type="NCBI Taxonomy" id="244830"/>
    <lineage>
        <taxon>Bacteria</taxon>
        <taxon>Bacillati</taxon>
        <taxon>Bacillota</taxon>
        <taxon>Negativicutes</taxon>
        <taxon>Selenomonadales</taxon>
        <taxon>Sporomusaceae</taxon>
        <taxon>Anaerospora</taxon>
    </lineage>
</organism>
<dbReference type="InterPro" id="IPR005467">
    <property type="entry name" value="His_kinase_dom"/>
</dbReference>
<feature type="transmembrane region" description="Helical" evidence="11">
    <location>
        <begin position="172"/>
        <end position="195"/>
    </location>
</feature>
<dbReference type="CDD" id="cd16917">
    <property type="entry name" value="HATPase_UhpB-NarQ-NarX-like"/>
    <property type="match status" value="1"/>
</dbReference>
<evidence type="ECO:0000256" key="8">
    <source>
        <dbReference type="ARBA" id="ARBA00022840"/>
    </source>
</evidence>
<dbReference type="Gene3D" id="6.10.340.10">
    <property type="match status" value="1"/>
</dbReference>
<dbReference type="OrthoDB" id="9781904at2"/>
<evidence type="ECO:0000256" key="6">
    <source>
        <dbReference type="ARBA" id="ARBA00022741"/>
    </source>
</evidence>
<evidence type="ECO:0000256" key="5">
    <source>
        <dbReference type="ARBA" id="ARBA00022679"/>
    </source>
</evidence>
<dbReference type="SMART" id="SM00304">
    <property type="entry name" value="HAMP"/>
    <property type="match status" value="1"/>
</dbReference>
<proteinExistence type="predicted"/>
<evidence type="ECO:0000313" key="15">
    <source>
        <dbReference type="Proteomes" id="UP000295063"/>
    </source>
</evidence>
<dbReference type="EMBL" id="SLUI01000004">
    <property type="protein sequence ID" value="TCL38171.1"/>
    <property type="molecule type" value="Genomic_DNA"/>
</dbReference>
<evidence type="ECO:0000256" key="10">
    <source>
        <dbReference type="SAM" id="Coils"/>
    </source>
</evidence>
<protein>
    <recommendedName>
        <fullName evidence="3">histidine kinase</fullName>
        <ecNumber evidence="3">2.7.13.3</ecNumber>
    </recommendedName>
</protein>
<evidence type="ECO:0000259" key="13">
    <source>
        <dbReference type="PROSITE" id="PS50885"/>
    </source>
</evidence>
<evidence type="ECO:0000256" key="7">
    <source>
        <dbReference type="ARBA" id="ARBA00022777"/>
    </source>
</evidence>
<accession>A0A4R1PZ68</accession>
<evidence type="ECO:0000256" key="2">
    <source>
        <dbReference type="ARBA" id="ARBA00004370"/>
    </source>
</evidence>
<dbReference type="InterPro" id="IPR003594">
    <property type="entry name" value="HATPase_dom"/>
</dbReference>
<keyword evidence="15" id="KW-1185">Reference proteome</keyword>
<keyword evidence="11" id="KW-0812">Transmembrane</keyword>
<dbReference type="Gene3D" id="3.30.565.10">
    <property type="entry name" value="Histidine kinase-like ATPase, C-terminal domain"/>
    <property type="match status" value="1"/>
</dbReference>
<keyword evidence="8" id="KW-0067">ATP-binding</keyword>
<dbReference type="PROSITE" id="PS50885">
    <property type="entry name" value="HAMP"/>
    <property type="match status" value="1"/>
</dbReference>
<sequence>MIRRLSHLGIYSQVNGVIVGLLLLLGMLIWLLVQYAMVEFLGHQMEKRGVDIGKYIAILSANDIVLDNHYALYERISNTRNNTEDVRYILITDSLGNIVVHTFSDGLPKKLTVLAAEVLAPGEPYRINRYDSNEGAIHEAAVPIENGDIGYVRVGMSDKHMQQFLTRKNTEIFTGILLMALAAAIAATGLTTVIIRPIRRLAAAVAQIRQGNLPEHIAVKGNDEVGLLTSAFNEMVDDLKQKQRENDHLLEELRLKEAIRAELISKLFTIQEEERKRIARELHDEAGQSLTSLLAYLKVLASRSTDQKQQQIVETVRDLAVGLLAEMKNMALELRPPVLDDHGIVAAMERHCRNFSSQYKIPVCFSTDIDKLIVTNDVSLALYRILQESLTNIAKHAKARSVSVKVMEELNTVALMVTDDGIGIASHLLAVSYENKKLGLYGMRERAELLGGTFAIQPGQAGGTVITVQLPK</sequence>
<feature type="domain" description="HAMP" evidence="13">
    <location>
        <begin position="192"/>
        <end position="244"/>
    </location>
</feature>
<evidence type="ECO:0000313" key="14">
    <source>
        <dbReference type="EMBL" id="TCL38171.1"/>
    </source>
</evidence>
<dbReference type="Gene3D" id="1.20.5.1930">
    <property type="match status" value="1"/>
</dbReference>
<name>A0A4R1PZ68_9FIRM</name>
<comment type="catalytic activity">
    <reaction evidence="1">
        <text>ATP + protein L-histidine = ADP + protein N-phospho-L-histidine.</text>
        <dbReference type="EC" id="2.7.13.3"/>
    </reaction>
</comment>
<evidence type="ECO:0000256" key="4">
    <source>
        <dbReference type="ARBA" id="ARBA00022553"/>
    </source>
</evidence>
<dbReference type="PROSITE" id="PS50109">
    <property type="entry name" value="HIS_KIN"/>
    <property type="match status" value="1"/>
</dbReference>
<keyword evidence="7 14" id="KW-0418">Kinase</keyword>
<dbReference type="GO" id="GO:0005524">
    <property type="term" value="F:ATP binding"/>
    <property type="evidence" value="ECO:0007669"/>
    <property type="project" value="UniProtKB-KW"/>
</dbReference>
<dbReference type="GO" id="GO:0000155">
    <property type="term" value="F:phosphorelay sensor kinase activity"/>
    <property type="evidence" value="ECO:0007669"/>
    <property type="project" value="InterPro"/>
</dbReference>
<keyword evidence="4" id="KW-0597">Phosphoprotein</keyword>
<keyword evidence="6" id="KW-0547">Nucleotide-binding</keyword>
<dbReference type="SUPFAM" id="SSF158472">
    <property type="entry name" value="HAMP domain-like"/>
    <property type="match status" value="1"/>
</dbReference>
<feature type="transmembrane region" description="Helical" evidence="11">
    <location>
        <begin position="16"/>
        <end position="38"/>
    </location>
</feature>
<evidence type="ECO:0000256" key="9">
    <source>
        <dbReference type="ARBA" id="ARBA00023012"/>
    </source>
</evidence>
<comment type="caution">
    <text evidence="14">The sequence shown here is derived from an EMBL/GenBank/DDBJ whole genome shotgun (WGS) entry which is preliminary data.</text>
</comment>
<dbReference type="SUPFAM" id="SSF55874">
    <property type="entry name" value="ATPase domain of HSP90 chaperone/DNA topoisomerase II/histidine kinase"/>
    <property type="match status" value="1"/>
</dbReference>
<dbReference type="Proteomes" id="UP000295063">
    <property type="component" value="Unassembled WGS sequence"/>
</dbReference>
<dbReference type="InterPro" id="IPR036890">
    <property type="entry name" value="HATPase_C_sf"/>
</dbReference>
<evidence type="ECO:0000259" key="12">
    <source>
        <dbReference type="PROSITE" id="PS50109"/>
    </source>
</evidence>
<dbReference type="Pfam" id="PF02518">
    <property type="entry name" value="HATPase_c"/>
    <property type="match status" value="1"/>
</dbReference>
<keyword evidence="10" id="KW-0175">Coiled coil</keyword>
<dbReference type="InterPro" id="IPR003660">
    <property type="entry name" value="HAMP_dom"/>
</dbReference>
<dbReference type="InterPro" id="IPR050482">
    <property type="entry name" value="Sensor_HK_TwoCompSys"/>
</dbReference>
<dbReference type="Pfam" id="PF07730">
    <property type="entry name" value="HisKA_3"/>
    <property type="match status" value="1"/>
</dbReference>
<feature type="coiled-coil region" evidence="10">
    <location>
        <begin position="232"/>
        <end position="259"/>
    </location>
</feature>
<evidence type="ECO:0000256" key="11">
    <source>
        <dbReference type="SAM" id="Phobius"/>
    </source>
</evidence>
<dbReference type="CDD" id="cd06225">
    <property type="entry name" value="HAMP"/>
    <property type="match status" value="1"/>
</dbReference>
<keyword evidence="11" id="KW-0472">Membrane</keyword>
<dbReference type="RefSeq" id="WP_132077741.1">
    <property type="nucleotide sequence ID" value="NZ_SLUI01000004.1"/>
</dbReference>
<keyword evidence="9" id="KW-0902">Two-component regulatory system</keyword>
<dbReference type="GO" id="GO:0046983">
    <property type="term" value="F:protein dimerization activity"/>
    <property type="evidence" value="ECO:0007669"/>
    <property type="project" value="InterPro"/>
</dbReference>
<dbReference type="GO" id="GO:0016020">
    <property type="term" value="C:membrane"/>
    <property type="evidence" value="ECO:0007669"/>
    <property type="project" value="UniProtKB-SubCell"/>
</dbReference>
<comment type="subcellular location">
    <subcellularLocation>
        <location evidence="2">Membrane</location>
    </subcellularLocation>
</comment>
<feature type="domain" description="Histidine kinase" evidence="12">
    <location>
        <begin position="281"/>
        <end position="472"/>
    </location>
</feature>
<dbReference type="AlphaFoldDB" id="A0A4R1PZ68"/>
<dbReference type="EC" id="2.7.13.3" evidence="3"/>
<dbReference type="PANTHER" id="PTHR24421:SF10">
    <property type="entry name" value="NITRATE_NITRITE SENSOR PROTEIN NARQ"/>
    <property type="match status" value="1"/>
</dbReference>
<dbReference type="SMART" id="SM00387">
    <property type="entry name" value="HATPase_c"/>
    <property type="match status" value="1"/>
</dbReference>
<reference evidence="14 15" key="1">
    <citation type="submission" date="2019-03" db="EMBL/GenBank/DDBJ databases">
        <title>Genomic Encyclopedia of Type Strains, Phase IV (KMG-IV): sequencing the most valuable type-strain genomes for metagenomic binning, comparative biology and taxonomic classification.</title>
        <authorList>
            <person name="Goeker M."/>
        </authorList>
    </citation>
    <scope>NUCLEOTIDE SEQUENCE [LARGE SCALE GENOMIC DNA]</scope>
    <source>
        <strain evidence="14 15">DSM 15969</strain>
    </source>
</reference>
<dbReference type="PANTHER" id="PTHR24421">
    <property type="entry name" value="NITRATE/NITRITE SENSOR PROTEIN NARX-RELATED"/>
    <property type="match status" value="1"/>
</dbReference>
<keyword evidence="11" id="KW-1133">Transmembrane helix</keyword>
<gene>
    <name evidence="14" type="ORF">EV210_104139</name>
</gene>
<evidence type="ECO:0000256" key="3">
    <source>
        <dbReference type="ARBA" id="ARBA00012438"/>
    </source>
</evidence>
<dbReference type="InterPro" id="IPR011712">
    <property type="entry name" value="Sig_transdc_His_kin_sub3_dim/P"/>
</dbReference>
<keyword evidence="5" id="KW-0808">Transferase</keyword>